<dbReference type="GO" id="GO:0004197">
    <property type="term" value="F:cysteine-type endopeptidase activity"/>
    <property type="evidence" value="ECO:0007669"/>
    <property type="project" value="InterPro"/>
</dbReference>
<accession>A0A8J4DR73</accession>
<dbReference type="SMART" id="SM00232">
    <property type="entry name" value="JAB_MPN"/>
    <property type="match status" value="1"/>
</dbReference>
<evidence type="ECO:0000256" key="4">
    <source>
        <dbReference type="ARBA" id="ARBA00022833"/>
    </source>
</evidence>
<evidence type="ECO:0000313" key="7">
    <source>
        <dbReference type="EMBL" id="GIJ47830.1"/>
    </source>
</evidence>
<sequence>MIRLPDPTRSYAVLVGVWSYEADTVLDLPAVQNNLTALRTVLTDPGRTALPPERCVVVRNPRDARTVFRQLRRHADAAEDTLLFYYAGHGFTGDRNELYLSLTDTDPDELPVSAIAYDVIRQLVGASPASNRIVVLDTCFSGLAVRDMAGGTTAAVLGQVGIEGSYTLTATERNAPALAPAGSRYTAFTGELLQLLIGGVPEGPELLTFGEIFRHLYAAMLAKGLPVPGQRGTGTIDRLALTRNGWQRRSAPRRPGPGGLRMRRVVFDGIVAHCLATHPKVACGLVAGPAGSSSAERFVPMWNPAAGTNFWQFDGTQQLAVYREMEDNDEYAVAIYYSATAAAAYPSGTTVRHADPESLYVIVSTRDPDAVEVRAYRIRDDAVTEIPIELV</sequence>
<dbReference type="EMBL" id="BOPF01000018">
    <property type="protein sequence ID" value="GIJ47830.1"/>
    <property type="molecule type" value="Genomic_DNA"/>
</dbReference>
<evidence type="ECO:0000256" key="1">
    <source>
        <dbReference type="ARBA" id="ARBA00022670"/>
    </source>
</evidence>
<dbReference type="GO" id="GO:0008270">
    <property type="term" value="F:zinc ion binding"/>
    <property type="evidence" value="ECO:0007669"/>
    <property type="project" value="TreeGrafter"/>
</dbReference>
<dbReference type="NCBIfam" id="NF047832">
    <property type="entry name" value="caspase_w_EACC1"/>
    <property type="match status" value="1"/>
</dbReference>
<evidence type="ECO:0000313" key="8">
    <source>
        <dbReference type="Proteomes" id="UP000619260"/>
    </source>
</evidence>
<gene>
    <name evidence="7" type="ORF">Val02_47160</name>
</gene>
<dbReference type="Pfam" id="PF14464">
    <property type="entry name" value="Prok-JAB"/>
    <property type="match status" value="1"/>
</dbReference>
<dbReference type="Gene3D" id="3.40.50.1460">
    <property type="match status" value="1"/>
</dbReference>
<reference evidence="7" key="1">
    <citation type="submission" date="2021-01" db="EMBL/GenBank/DDBJ databases">
        <title>Whole genome shotgun sequence of Virgisporangium aliadipatigenens NBRC 105644.</title>
        <authorList>
            <person name="Komaki H."/>
            <person name="Tamura T."/>
        </authorList>
    </citation>
    <scope>NUCLEOTIDE SEQUENCE</scope>
    <source>
        <strain evidence="7">NBRC 105644</strain>
    </source>
</reference>
<dbReference type="PANTHER" id="PTHR34858">
    <property type="entry name" value="CYSO-CYSTEINE PEPTIDASE"/>
    <property type="match status" value="1"/>
</dbReference>
<dbReference type="Proteomes" id="UP000619260">
    <property type="component" value="Unassembled WGS sequence"/>
</dbReference>
<evidence type="ECO:0000259" key="6">
    <source>
        <dbReference type="SMART" id="SM00232"/>
    </source>
</evidence>
<proteinExistence type="predicted"/>
<dbReference type="PANTHER" id="PTHR34858:SF1">
    <property type="entry name" value="CYSO-CYSTEINE PEPTIDASE"/>
    <property type="match status" value="1"/>
</dbReference>
<keyword evidence="3" id="KW-0378">Hydrolase</keyword>
<dbReference type="InterPro" id="IPR028090">
    <property type="entry name" value="JAB_dom_prok"/>
</dbReference>
<feature type="domain" description="JAB1/MPN/MOV34 metalloenzyme" evidence="6">
    <location>
        <begin position="259"/>
        <end position="388"/>
    </location>
</feature>
<evidence type="ECO:0000256" key="5">
    <source>
        <dbReference type="ARBA" id="ARBA00023049"/>
    </source>
</evidence>
<organism evidence="7 8">
    <name type="scientific">Virgisporangium aliadipatigenens</name>
    <dbReference type="NCBI Taxonomy" id="741659"/>
    <lineage>
        <taxon>Bacteria</taxon>
        <taxon>Bacillati</taxon>
        <taxon>Actinomycetota</taxon>
        <taxon>Actinomycetes</taxon>
        <taxon>Micromonosporales</taxon>
        <taxon>Micromonosporaceae</taxon>
        <taxon>Virgisporangium</taxon>
    </lineage>
</organism>
<dbReference type="InterPro" id="IPR000555">
    <property type="entry name" value="JAMM/MPN+_dom"/>
</dbReference>
<keyword evidence="4" id="KW-0862">Zinc</keyword>
<dbReference type="GO" id="GO:0008235">
    <property type="term" value="F:metalloexopeptidase activity"/>
    <property type="evidence" value="ECO:0007669"/>
    <property type="project" value="TreeGrafter"/>
</dbReference>
<evidence type="ECO:0000256" key="3">
    <source>
        <dbReference type="ARBA" id="ARBA00022801"/>
    </source>
</evidence>
<keyword evidence="1" id="KW-0645">Protease</keyword>
<keyword evidence="8" id="KW-1185">Reference proteome</keyword>
<dbReference type="GO" id="GO:0006508">
    <property type="term" value="P:proteolysis"/>
    <property type="evidence" value="ECO:0007669"/>
    <property type="project" value="UniProtKB-KW"/>
</dbReference>
<dbReference type="RefSeq" id="WP_203901342.1">
    <property type="nucleotide sequence ID" value="NZ_BOPF01000018.1"/>
</dbReference>
<dbReference type="InterPro" id="IPR029030">
    <property type="entry name" value="Caspase-like_dom_sf"/>
</dbReference>
<dbReference type="InterPro" id="IPR051929">
    <property type="entry name" value="VirAsm_ModProt"/>
</dbReference>
<protein>
    <recommendedName>
        <fullName evidence="6">JAB1/MPN/MOV34 metalloenzyme domain-containing protein</fullName>
    </recommendedName>
</protein>
<dbReference type="Gene3D" id="3.40.140.10">
    <property type="entry name" value="Cytidine Deaminase, domain 2"/>
    <property type="match status" value="1"/>
</dbReference>
<dbReference type="InterPro" id="IPR011600">
    <property type="entry name" value="Pept_C14_caspase"/>
</dbReference>
<dbReference type="SUPFAM" id="SSF52129">
    <property type="entry name" value="Caspase-like"/>
    <property type="match status" value="1"/>
</dbReference>
<dbReference type="SUPFAM" id="SSF102712">
    <property type="entry name" value="JAB1/MPN domain"/>
    <property type="match status" value="1"/>
</dbReference>
<keyword evidence="5" id="KW-0482">Metalloprotease</keyword>
<keyword evidence="2" id="KW-0479">Metal-binding</keyword>
<comment type="caution">
    <text evidence="7">The sequence shown here is derived from an EMBL/GenBank/DDBJ whole genome shotgun (WGS) entry which is preliminary data.</text>
</comment>
<dbReference type="Pfam" id="PF00656">
    <property type="entry name" value="Peptidase_C14"/>
    <property type="match status" value="1"/>
</dbReference>
<evidence type="ECO:0000256" key="2">
    <source>
        <dbReference type="ARBA" id="ARBA00022723"/>
    </source>
</evidence>
<name>A0A8J4DR73_9ACTN</name>
<dbReference type="AlphaFoldDB" id="A0A8J4DR73"/>